<name>A0A1Q3ALT0_CEPFO</name>
<keyword evidence="2" id="KW-1185">Reference proteome</keyword>
<dbReference type="STRING" id="3775.A0A1Q3ALT0"/>
<proteinExistence type="predicted"/>
<sequence length="425" mass="46215">MDPVASVVEKVKGIAKSGQDLVCGLLHPHQVSARCNPIEILKRLQREAFSDLMKLRDRQEKVERIISYYKTSSQSPFQEERTHVRGGVDALGAILIMGNIDQQHYDAVARAGIGTGIDSRLNFETTIRQEDMLIAEFGVNKKADRIPGDISGSSLSLAKVCYMANVSDWCSAIAIPIGAKCKDIDITTNSSHQEKGLTDISSFGPPLMNQHSGSAIGLTVRKSNVVASLVQSISGLGVHPTSVANGYCLSTFGQVICQLPRGVKLSLLGLQQVPRSSSLSVRPGALTIPVGFLRHDKAPETTDETYTPPVEANTQDIISTRSIALKLGSKLDEFTRIGGWIEMKSTNPSHLHWAVNLSDDSEYDLGWGMSLGGMIEGTNGCNQFQIESYLKFNLGKRFSLKPGVAYVTYGNAKAFALMLRSNWSL</sequence>
<dbReference type="Proteomes" id="UP000187406">
    <property type="component" value="Unassembled WGS sequence"/>
</dbReference>
<dbReference type="FunCoup" id="A0A1Q3ALT0">
    <property type="interactions" value="914"/>
</dbReference>
<comment type="caution">
    <text evidence="1">The sequence shown here is derived from an EMBL/GenBank/DDBJ whole genome shotgun (WGS) entry which is preliminary data.</text>
</comment>
<evidence type="ECO:0000313" key="2">
    <source>
        <dbReference type="Proteomes" id="UP000187406"/>
    </source>
</evidence>
<organism evidence="1 2">
    <name type="scientific">Cephalotus follicularis</name>
    <name type="common">Albany pitcher plant</name>
    <dbReference type="NCBI Taxonomy" id="3775"/>
    <lineage>
        <taxon>Eukaryota</taxon>
        <taxon>Viridiplantae</taxon>
        <taxon>Streptophyta</taxon>
        <taxon>Embryophyta</taxon>
        <taxon>Tracheophyta</taxon>
        <taxon>Spermatophyta</taxon>
        <taxon>Magnoliopsida</taxon>
        <taxon>eudicotyledons</taxon>
        <taxon>Gunneridae</taxon>
        <taxon>Pentapetalae</taxon>
        <taxon>rosids</taxon>
        <taxon>fabids</taxon>
        <taxon>Oxalidales</taxon>
        <taxon>Cephalotaceae</taxon>
        <taxon>Cephalotus</taxon>
    </lineage>
</organism>
<accession>A0A1Q3ALT0</accession>
<dbReference type="PANTHER" id="PTHR35097:SF1">
    <property type="entry name" value="GDSL ESTERASE_LIPASE"/>
    <property type="match status" value="1"/>
</dbReference>
<dbReference type="PANTHER" id="PTHR35097">
    <property type="entry name" value="GDSL ESTERASE/LIPASE"/>
    <property type="match status" value="1"/>
</dbReference>
<dbReference type="EMBL" id="BDDD01000005">
    <property type="protein sequence ID" value="GAV56709.1"/>
    <property type="molecule type" value="Genomic_DNA"/>
</dbReference>
<dbReference type="AlphaFoldDB" id="A0A1Q3ALT0"/>
<dbReference type="OrthoDB" id="2017825at2759"/>
<gene>
    <name evidence="1" type="ORF">CFOL_v3_00251</name>
</gene>
<protein>
    <submittedName>
        <fullName evidence="1">Uncharacterized protein</fullName>
    </submittedName>
</protein>
<dbReference type="InParanoid" id="A0A1Q3ALT0"/>
<evidence type="ECO:0000313" key="1">
    <source>
        <dbReference type="EMBL" id="GAV56709.1"/>
    </source>
</evidence>
<reference evidence="2" key="1">
    <citation type="submission" date="2016-04" db="EMBL/GenBank/DDBJ databases">
        <title>Cephalotus genome sequencing.</title>
        <authorList>
            <person name="Fukushima K."/>
            <person name="Hasebe M."/>
            <person name="Fang X."/>
        </authorList>
    </citation>
    <scope>NUCLEOTIDE SEQUENCE [LARGE SCALE GENOMIC DNA]</scope>
    <source>
        <strain evidence="2">cv. St1</strain>
    </source>
</reference>